<evidence type="ECO:0000313" key="3">
    <source>
        <dbReference type="Proteomes" id="UP000887568"/>
    </source>
</evidence>
<dbReference type="RefSeq" id="XP_038071277.1">
    <property type="nucleotide sequence ID" value="XM_038215349.1"/>
</dbReference>
<protein>
    <recommendedName>
        <fullName evidence="4">Protein FAM136A</fullName>
    </recommendedName>
</protein>
<reference evidence="2" key="1">
    <citation type="submission" date="2022-11" db="UniProtKB">
        <authorList>
            <consortium name="EnsemblMetazoa"/>
        </authorList>
    </citation>
    <scope>IDENTIFICATION</scope>
</reference>
<dbReference type="EnsemblMetazoa" id="XM_038215349.1">
    <property type="protein sequence ID" value="XP_038071277.1"/>
    <property type="gene ID" value="LOC119740139"/>
</dbReference>
<evidence type="ECO:0000313" key="2">
    <source>
        <dbReference type="EnsemblMetazoa" id="XP_038071277.1"/>
    </source>
</evidence>
<dbReference type="GeneID" id="119740139"/>
<proteinExistence type="inferred from homology"/>
<name>A0A914B750_PATMI</name>
<dbReference type="AlphaFoldDB" id="A0A914B750"/>
<dbReference type="PANTHER" id="PTHR21096">
    <property type="entry name" value="PROTEIN FAM136A"/>
    <property type="match status" value="1"/>
</dbReference>
<dbReference type="PANTHER" id="PTHR21096:SF0">
    <property type="entry name" value="PROTEIN FAM136A"/>
    <property type="match status" value="1"/>
</dbReference>
<keyword evidence="3" id="KW-1185">Reference proteome</keyword>
<evidence type="ECO:0008006" key="4">
    <source>
        <dbReference type="Google" id="ProtNLM"/>
    </source>
</evidence>
<evidence type="ECO:0000256" key="1">
    <source>
        <dbReference type="ARBA" id="ARBA00009952"/>
    </source>
</evidence>
<dbReference type="OMA" id="QADMHRC"/>
<comment type="similarity">
    <text evidence="1">Belongs to the FAM136 family.</text>
</comment>
<dbReference type="GO" id="GO:0005737">
    <property type="term" value="C:cytoplasm"/>
    <property type="evidence" value="ECO:0007669"/>
    <property type="project" value="TreeGrafter"/>
</dbReference>
<dbReference type="OrthoDB" id="9975421at2759"/>
<sequence length="145" mass="16514">MAESIAVQACKKRVDEAVTAMVNQLDQETFRPMQRDMYLKSAKCCENPTASMAEVQSCIERCSQPLQSAQNYMQSELNDFLDRLQRCGMQCQDNIKDRLQPSATPAQLDKLKDELEDCVIKCGEKHIGLLGSMKQRIKSNMAQYR</sequence>
<organism evidence="2 3">
    <name type="scientific">Patiria miniata</name>
    <name type="common">Bat star</name>
    <name type="synonym">Asterina miniata</name>
    <dbReference type="NCBI Taxonomy" id="46514"/>
    <lineage>
        <taxon>Eukaryota</taxon>
        <taxon>Metazoa</taxon>
        <taxon>Echinodermata</taxon>
        <taxon>Eleutherozoa</taxon>
        <taxon>Asterozoa</taxon>
        <taxon>Asteroidea</taxon>
        <taxon>Valvatacea</taxon>
        <taxon>Valvatida</taxon>
        <taxon>Asterinidae</taxon>
        <taxon>Patiria</taxon>
    </lineage>
</organism>
<accession>A0A914B750</accession>
<dbReference type="Pfam" id="PF05811">
    <property type="entry name" value="DUF842"/>
    <property type="match status" value="1"/>
</dbReference>
<dbReference type="Proteomes" id="UP000887568">
    <property type="component" value="Unplaced"/>
</dbReference>
<dbReference type="InterPro" id="IPR008560">
    <property type="entry name" value="DUF842_euk"/>
</dbReference>